<dbReference type="PANTHER" id="PTHR34927:SF1">
    <property type="entry name" value="IQ DOMAIN-CONTAINING PROTEIN K"/>
    <property type="match status" value="1"/>
</dbReference>
<dbReference type="EMBL" id="AP028909">
    <property type="protein sequence ID" value="BES89438.1"/>
    <property type="molecule type" value="Genomic_DNA"/>
</dbReference>
<name>A0ABN7ABP4_9HEMI</name>
<dbReference type="PANTHER" id="PTHR34927">
    <property type="entry name" value="IQ DOMAIN-CONTAINING PROTEIN K"/>
    <property type="match status" value="1"/>
</dbReference>
<dbReference type="InterPro" id="IPR000048">
    <property type="entry name" value="IQ_motif_EF-hand-BS"/>
</dbReference>
<dbReference type="Pfam" id="PF00612">
    <property type="entry name" value="IQ"/>
    <property type="match status" value="1"/>
</dbReference>
<dbReference type="Proteomes" id="UP001307889">
    <property type="component" value="Chromosome 1"/>
</dbReference>
<keyword evidence="2" id="KW-1185">Reference proteome</keyword>
<evidence type="ECO:0000313" key="1">
    <source>
        <dbReference type="EMBL" id="BES89438.1"/>
    </source>
</evidence>
<organism evidence="1 2">
    <name type="scientific">Nesidiocoris tenuis</name>
    <dbReference type="NCBI Taxonomy" id="355587"/>
    <lineage>
        <taxon>Eukaryota</taxon>
        <taxon>Metazoa</taxon>
        <taxon>Ecdysozoa</taxon>
        <taxon>Arthropoda</taxon>
        <taxon>Hexapoda</taxon>
        <taxon>Insecta</taxon>
        <taxon>Pterygota</taxon>
        <taxon>Neoptera</taxon>
        <taxon>Paraneoptera</taxon>
        <taxon>Hemiptera</taxon>
        <taxon>Heteroptera</taxon>
        <taxon>Panheteroptera</taxon>
        <taxon>Cimicomorpha</taxon>
        <taxon>Miridae</taxon>
        <taxon>Dicyphina</taxon>
        <taxon>Nesidiocoris</taxon>
    </lineage>
</organism>
<accession>A0ABN7ABP4</accession>
<reference evidence="1 2" key="1">
    <citation type="submission" date="2023-09" db="EMBL/GenBank/DDBJ databases">
        <title>Nesidiocoris tenuis whole genome shotgun sequence.</title>
        <authorList>
            <person name="Shibata T."/>
            <person name="Shimoda M."/>
            <person name="Kobayashi T."/>
            <person name="Uehara T."/>
        </authorList>
    </citation>
    <scope>NUCLEOTIDE SEQUENCE [LARGE SCALE GENOMIC DNA]</scope>
    <source>
        <strain evidence="1 2">Japan</strain>
    </source>
</reference>
<evidence type="ECO:0000313" key="2">
    <source>
        <dbReference type="Proteomes" id="UP001307889"/>
    </source>
</evidence>
<dbReference type="PROSITE" id="PS50096">
    <property type="entry name" value="IQ"/>
    <property type="match status" value="1"/>
</dbReference>
<proteinExistence type="predicted"/>
<sequence>MSRYCKDKLDIGVPTPERILAGLKYPPPHSDYDRHKEFTTPRVFDPLEHFKEDELADLKSEVSDVGEDEPVELGNQMWLDICKEHRTKNEKALKIYEEIKRREDRRHCEDTAEVDYLRKNLFPILMRALEATLHKATGLQLLRRERTGYDPVDTMSELMWNTNPKFPQRAKDYRRIFEIEHFADWLRKHPRPGFPRHFFWTRAQCALCIQRNFRGYLVRRRPDVQQVREFWKVLKGQKSAPENDPELTFGEDISNYKQKYPDLLKSDEKQKLKKLSVENLK</sequence>
<protein>
    <submittedName>
        <fullName evidence="1">Uncharacterized protein</fullName>
    </submittedName>
</protein>
<gene>
    <name evidence="1" type="ORF">NTJ_02246</name>
</gene>
<dbReference type="InterPro" id="IPR043408">
    <property type="entry name" value="IQCK"/>
</dbReference>